<dbReference type="RefSeq" id="WP_250827896.1">
    <property type="nucleotide sequence ID" value="NZ_JAMOIL010000018.1"/>
</dbReference>
<dbReference type="SUPFAM" id="SSF48498">
    <property type="entry name" value="Tetracyclin repressor-like, C-terminal domain"/>
    <property type="match status" value="1"/>
</dbReference>
<evidence type="ECO:0000256" key="2">
    <source>
        <dbReference type="PROSITE-ProRule" id="PRU00335"/>
    </source>
</evidence>
<dbReference type="Gene3D" id="1.10.357.10">
    <property type="entry name" value="Tetracycline Repressor, domain 2"/>
    <property type="match status" value="1"/>
</dbReference>
<dbReference type="GO" id="GO:0000976">
    <property type="term" value="F:transcription cis-regulatory region binding"/>
    <property type="evidence" value="ECO:0007669"/>
    <property type="project" value="TreeGrafter"/>
</dbReference>
<evidence type="ECO:0000256" key="1">
    <source>
        <dbReference type="ARBA" id="ARBA00023125"/>
    </source>
</evidence>
<dbReference type="AlphaFoldDB" id="A0A9X2D8X3"/>
<dbReference type="Pfam" id="PF00440">
    <property type="entry name" value="TetR_N"/>
    <property type="match status" value="1"/>
</dbReference>
<dbReference type="PANTHER" id="PTHR30055:SF226">
    <property type="entry name" value="HTH-TYPE TRANSCRIPTIONAL REGULATOR PKSA"/>
    <property type="match status" value="1"/>
</dbReference>
<dbReference type="InterPro" id="IPR036271">
    <property type="entry name" value="Tet_transcr_reg_TetR-rel_C_sf"/>
</dbReference>
<dbReference type="InterPro" id="IPR001647">
    <property type="entry name" value="HTH_TetR"/>
</dbReference>
<dbReference type="SUPFAM" id="SSF46689">
    <property type="entry name" value="Homeodomain-like"/>
    <property type="match status" value="1"/>
</dbReference>
<feature type="domain" description="HTH tetR-type" evidence="3">
    <location>
        <begin position="15"/>
        <end position="75"/>
    </location>
</feature>
<dbReference type="GO" id="GO:0003700">
    <property type="term" value="F:DNA-binding transcription factor activity"/>
    <property type="evidence" value="ECO:0007669"/>
    <property type="project" value="TreeGrafter"/>
</dbReference>
<dbReference type="PROSITE" id="PS50977">
    <property type="entry name" value="HTH_TETR_2"/>
    <property type="match status" value="1"/>
</dbReference>
<dbReference type="PANTHER" id="PTHR30055">
    <property type="entry name" value="HTH-TYPE TRANSCRIPTIONAL REGULATOR RUTR"/>
    <property type="match status" value="1"/>
</dbReference>
<dbReference type="InterPro" id="IPR050109">
    <property type="entry name" value="HTH-type_TetR-like_transc_reg"/>
</dbReference>
<dbReference type="PRINTS" id="PR00455">
    <property type="entry name" value="HTHTETR"/>
</dbReference>
<evidence type="ECO:0000313" key="4">
    <source>
        <dbReference type="EMBL" id="MCM0621468.1"/>
    </source>
</evidence>
<accession>A0A9X2D8X3</accession>
<proteinExistence type="predicted"/>
<keyword evidence="5" id="KW-1185">Reference proteome</keyword>
<feature type="DNA-binding region" description="H-T-H motif" evidence="2">
    <location>
        <begin position="38"/>
        <end position="57"/>
    </location>
</feature>
<reference evidence="4" key="1">
    <citation type="submission" date="2022-05" db="EMBL/GenBank/DDBJ databases">
        <authorList>
            <person name="Tuo L."/>
        </authorList>
    </citation>
    <scope>NUCLEOTIDE SEQUENCE</scope>
    <source>
        <strain evidence="4">BSK12Z-4</strain>
    </source>
</reference>
<dbReference type="EMBL" id="JAMOIL010000018">
    <property type="protein sequence ID" value="MCM0621468.1"/>
    <property type="molecule type" value="Genomic_DNA"/>
</dbReference>
<gene>
    <name evidence="4" type="ORF">M8330_14330</name>
</gene>
<protein>
    <submittedName>
        <fullName evidence="4">TetR/AcrR family transcriptional regulator</fullName>
    </submittedName>
</protein>
<organism evidence="4 5">
    <name type="scientific">Nocardioides bruguierae</name>
    <dbReference type="NCBI Taxonomy" id="2945102"/>
    <lineage>
        <taxon>Bacteria</taxon>
        <taxon>Bacillati</taxon>
        <taxon>Actinomycetota</taxon>
        <taxon>Actinomycetes</taxon>
        <taxon>Propionibacteriales</taxon>
        <taxon>Nocardioidaceae</taxon>
        <taxon>Nocardioides</taxon>
    </lineage>
</organism>
<dbReference type="InterPro" id="IPR009057">
    <property type="entry name" value="Homeodomain-like_sf"/>
</dbReference>
<sequence length="202" mass="21386">MTSTGAPRGQYAKGAAKREEILQVALEVVGRVGTGGATVREIAAAAGISPTGLMHHFGSKDELFAAVLEARDRGDGSVLVAEAAAGEAVPLDRVQDALRSMLAHNVDVAGLIELYVTVLGEAIRPDHAAHEYATGRYVLVRREMAAMLRSAQAAGDLRADLDTDVAGALLVAALDGLQQMWLYDRSLDMAEHVDALLESWRA</sequence>
<keyword evidence="1 2" id="KW-0238">DNA-binding</keyword>
<comment type="caution">
    <text evidence="4">The sequence shown here is derived from an EMBL/GenBank/DDBJ whole genome shotgun (WGS) entry which is preliminary data.</text>
</comment>
<evidence type="ECO:0000259" key="3">
    <source>
        <dbReference type="PROSITE" id="PS50977"/>
    </source>
</evidence>
<dbReference type="Proteomes" id="UP001139485">
    <property type="component" value="Unassembled WGS sequence"/>
</dbReference>
<name>A0A9X2D8X3_9ACTN</name>
<evidence type="ECO:0000313" key="5">
    <source>
        <dbReference type="Proteomes" id="UP001139485"/>
    </source>
</evidence>